<reference evidence="2" key="1">
    <citation type="journal article" date="2019" name="Int. J. Syst. Evol. Microbiol.">
        <title>The Global Catalogue of Microorganisms (GCM) 10K type strain sequencing project: providing services to taxonomists for standard genome sequencing and annotation.</title>
        <authorList>
            <consortium name="The Broad Institute Genomics Platform"/>
            <consortium name="The Broad Institute Genome Sequencing Center for Infectious Disease"/>
            <person name="Wu L."/>
            <person name="Ma J."/>
        </authorList>
    </citation>
    <scope>NUCLEOTIDE SEQUENCE [LARGE SCALE GENOMIC DNA]</scope>
    <source>
        <strain evidence="2">DFY28</strain>
    </source>
</reference>
<organism evidence="1 2">
    <name type="scientific">Phenylobacterium terrae</name>
    <dbReference type="NCBI Taxonomy" id="2665495"/>
    <lineage>
        <taxon>Bacteria</taxon>
        <taxon>Pseudomonadati</taxon>
        <taxon>Pseudomonadota</taxon>
        <taxon>Alphaproteobacteria</taxon>
        <taxon>Caulobacterales</taxon>
        <taxon>Caulobacteraceae</taxon>
        <taxon>Phenylobacterium</taxon>
    </lineage>
</organism>
<dbReference type="Gene3D" id="1.10.30.50">
    <property type="match status" value="1"/>
</dbReference>
<keyword evidence="1" id="KW-0378">Hydrolase</keyword>
<keyword evidence="2" id="KW-1185">Reference proteome</keyword>
<accession>A0ABW4MXD0</accession>
<dbReference type="InterPro" id="IPR003615">
    <property type="entry name" value="HNH_nuc"/>
</dbReference>
<dbReference type="EMBL" id="JBHUEY010000001">
    <property type="protein sequence ID" value="MFD1782301.1"/>
    <property type="molecule type" value="Genomic_DNA"/>
</dbReference>
<dbReference type="CDD" id="cd00085">
    <property type="entry name" value="HNHc"/>
    <property type="match status" value="1"/>
</dbReference>
<proteinExistence type="predicted"/>
<protein>
    <submittedName>
        <fullName evidence="1">HNH endonuclease</fullName>
    </submittedName>
</protein>
<dbReference type="Proteomes" id="UP001597237">
    <property type="component" value="Unassembled WGS sequence"/>
</dbReference>
<comment type="caution">
    <text evidence="1">The sequence shown here is derived from an EMBL/GenBank/DDBJ whole genome shotgun (WGS) entry which is preliminary data.</text>
</comment>
<name>A0ABW4MXD0_9CAUL</name>
<gene>
    <name evidence="1" type="ORF">ACFSC0_02760</name>
</gene>
<sequence>MRYIDLARLRLPDGWLDRAAVAAAAVSGGASVGDHAPVWRELKDGLAELFHDKCWYCELPVPRSDNAVDHFRPKGRVSDAAQKHHGYTWLAFDPSNFRYACTFCNSRRKDLEGGTVGGKADRFPLMDETQRVYAAGSIAGERPMLLDPCEVGDWRLLGCRKENGTPCPASTQADLIRRAEVSIDVYHLHHDPTCKMRHREAVKLLSDIEEAKAAFVAAQADHAMDVAFKKVAARILAAVRVDAPFSGEMRFLLSGERDTDHPWIQELLET</sequence>
<keyword evidence="1" id="KW-0540">Nuclease</keyword>
<keyword evidence="1" id="KW-0255">Endonuclease</keyword>
<dbReference type="GO" id="GO:0004519">
    <property type="term" value="F:endonuclease activity"/>
    <property type="evidence" value="ECO:0007669"/>
    <property type="project" value="UniProtKB-KW"/>
</dbReference>
<dbReference type="RefSeq" id="WP_377280640.1">
    <property type="nucleotide sequence ID" value="NZ_JBHRSI010000001.1"/>
</dbReference>
<evidence type="ECO:0000313" key="2">
    <source>
        <dbReference type="Proteomes" id="UP001597237"/>
    </source>
</evidence>
<evidence type="ECO:0000313" key="1">
    <source>
        <dbReference type="EMBL" id="MFD1782301.1"/>
    </source>
</evidence>